<name>A0A9N9CDA5_9GLOM</name>
<sequence length="195" mass="22352">MKVEATDYPTTSGETLPVLHSEYQMDQTHWELVAIAEANLLDCREFALYRLFGEPQIENEVNAELRKIHDSDIIELELPQIKAKGKKRDKIFEIIHDIFNAEIVDNKLFIKSAFKLNLQADVFNMLDAARVQQVDQIIDELHSEKRSIEEDIEEAVDVDIPENRRICALTLTMEPDIQTGGEGNIDEQDINASEE</sequence>
<reference evidence="2" key="1">
    <citation type="submission" date="2021-06" db="EMBL/GenBank/DDBJ databases">
        <authorList>
            <person name="Kallberg Y."/>
            <person name="Tangrot J."/>
            <person name="Rosling A."/>
        </authorList>
    </citation>
    <scope>NUCLEOTIDE SEQUENCE</scope>
    <source>
        <strain evidence="2">BR232B</strain>
    </source>
</reference>
<dbReference type="OrthoDB" id="2442928at2759"/>
<keyword evidence="3" id="KW-1185">Reference proteome</keyword>
<evidence type="ECO:0000256" key="1">
    <source>
        <dbReference type="SAM" id="Coils"/>
    </source>
</evidence>
<evidence type="ECO:0000313" key="2">
    <source>
        <dbReference type="EMBL" id="CAG8597802.1"/>
    </source>
</evidence>
<dbReference type="Proteomes" id="UP000789739">
    <property type="component" value="Unassembled WGS sequence"/>
</dbReference>
<organism evidence="2 3">
    <name type="scientific">Paraglomus brasilianum</name>
    <dbReference type="NCBI Taxonomy" id="144538"/>
    <lineage>
        <taxon>Eukaryota</taxon>
        <taxon>Fungi</taxon>
        <taxon>Fungi incertae sedis</taxon>
        <taxon>Mucoromycota</taxon>
        <taxon>Glomeromycotina</taxon>
        <taxon>Glomeromycetes</taxon>
        <taxon>Paraglomerales</taxon>
        <taxon>Paraglomeraceae</taxon>
        <taxon>Paraglomus</taxon>
    </lineage>
</organism>
<accession>A0A9N9CDA5</accession>
<feature type="coiled-coil region" evidence="1">
    <location>
        <begin position="131"/>
        <end position="158"/>
    </location>
</feature>
<evidence type="ECO:0000313" key="3">
    <source>
        <dbReference type="Proteomes" id="UP000789739"/>
    </source>
</evidence>
<protein>
    <submittedName>
        <fullName evidence="2">11091_t:CDS:1</fullName>
    </submittedName>
</protein>
<comment type="caution">
    <text evidence="2">The sequence shown here is derived from an EMBL/GenBank/DDBJ whole genome shotgun (WGS) entry which is preliminary data.</text>
</comment>
<feature type="non-terminal residue" evidence="2">
    <location>
        <position position="195"/>
    </location>
</feature>
<gene>
    <name evidence="2" type="ORF">PBRASI_LOCUS7476</name>
</gene>
<dbReference type="AlphaFoldDB" id="A0A9N9CDA5"/>
<keyword evidence="1" id="KW-0175">Coiled coil</keyword>
<dbReference type="EMBL" id="CAJVPI010001152">
    <property type="protein sequence ID" value="CAG8597802.1"/>
    <property type="molecule type" value="Genomic_DNA"/>
</dbReference>
<proteinExistence type="predicted"/>